<comment type="function">
    <text evidence="8">Transfers a GMP moiety from GTP to Mo-molybdopterin (Mo-MPT) cofactor (Moco or molybdenum cofactor) to form Mo-molybdopterin guanine dinucleotide (Mo-MGD) cofactor.</text>
</comment>
<feature type="binding site" evidence="8">
    <location>
        <position position="21"/>
    </location>
    <ligand>
        <name>GTP</name>
        <dbReference type="ChEBI" id="CHEBI:37565"/>
    </ligand>
</feature>
<evidence type="ECO:0000259" key="9">
    <source>
        <dbReference type="Pfam" id="PF12804"/>
    </source>
</evidence>
<dbReference type="CDD" id="cd02503">
    <property type="entry name" value="MobA"/>
    <property type="match status" value="1"/>
</dbReference>
<feature type="domain" description="MobA-like NTP transferase" evidence="9">
    <location>
        <begin position="6"/>
        <end position="161"/>
    </location>
</feature>
<evidence type="ECO:0000313" key="10">
    <source>
        <dbReference type="EMBL" id="GGH75193.1"/>
    </source>
</evidence>
<comment type="catalytic activity">
    <reaction evidence="8">
        <text>Mo-molybdopterin + GTP + H(+) = Mo-molybdopterin guanine dinucleotide + diphosphate</text>
        <dbReference type="Rhea" id="RHEA:34243"/>
        <dbReference type="ChEBI" id="CHEBI:15378"/>
        <dbReference type="ChEBI" id="CHEBI:33019"/>
        <dbReference type="ChEBI" id="CHEBI:37565"/>
        <dbReference type="ChEBI" id="CHEBI:71302"/>
        <dbReference type="ChEBI" id="CHEBI:71310"/>
        <dbReference type="EC" id="2.7.7.77"/>
    </reaction>
</comment>
<dbReference type="GO" id="GO:0005737">
    <property type="term" value="C:cytoplasm"/>
    <property type="evidence" value="ECO:0007669"/>
    <property type="project" value="UniProtKB-SubCell"/>
</dbReference>
<dbReference type="EC" id="2.7.7.77" evidence="8"/>
<keyword evidence="3 8" id="KW-0479">Metal-binding</keyword>
<keyword evidence="2 8" id="KW-0808">Transferase</keyword>
<reference evidence="10" key="1">
    <citation type="journal article" date="2014" name="Int. J. Syst. Evol. Microbiol.">
        <title>Complete genome sequence of Corynebacterium casei LMG S-19264T (=DSM 44701T), isolated from a smear-ripened cheese.</title>
        <authorList>
            <consortium name="US DOE Joint Genome Institute (JGI-PGF)"/>
            <person name="Walter F."/>
            <person name="Albersmeier A."/>
            <person name="Kalinowski J."/>
            <person name="Ruckert C."/>
        </authorList>
    </citation>
    <scope>NUCLEOTIDE SEQUENCE</scope>
    <source>
        <strain evidence="10">CGMCC 1.12360</strain>
    </source>
</reference>
<keyword evidence="5 8" id="KW-0460">Magnesium</keyword>
<evidence type="ECO:0000256" key="1">
    <source>
        <dbReference type="ARBA" id="ARBA00022490"/>
    </source>
</evidence>
<keyword evidence="4 8" id="KW-0547">Nucleotide-binding</keyword>
<dbReference type="HAMAP" id="MF_00316">
    <property type="entry name" value="MobA"/>
    <property type="match status" value="1"/>
</dbReference>
<dbReference type="PANTHER" id="PTHR19136:SF81">
    <property type="entry name" value="MOLYBDENUM COFACTOR GUANYLYLTRANSFERASE"/>
    <property type="match status" value="1"/>
</dbReference>
<dbReference type="SUPFAM" id="SSF53448">
    <property type="entry name" value="Nucleotide-diphospho-sugar transferases"/>
    <property type="match status" value="1"/>
</dbReference>
<feature type="binding site" evidence="8">
    <location>
        <begin position="9"/>
        <end position="11"/>
    </location>
    <ligand>
        <name>GTP</name>
        <dbReference type="ChEBI" id="CHEBI:37565"/>
    </ligand>
</feature>
<protein>
    <recommendedName>
        <fullName evidence="8">Probable molybdenum cofactor guanylyltransferase</fullName>
        <shortName evidence="8">MoCo guanylyltransferase</shortName>
        <ecNumber evidence="8">2.7.7.77</ecNumber>
    </recommendedName>
    <alternativeName>
        <fullName evidence="8">GTP:molybdopterin guanylyltransferase</fullName>
    </alternativeName>
    <alternativeName>
        <fullName evidence="8">Mo-MPT guanylyltransferase</fullName>
    </alternativeName>
    <alternativeName>
        <fullName evidence="8">Molybdopterin guanylyltransferase</fullName>
    </alternativeName>
    <alternativeName>
        <fullName evidence="8">Molybdopterin-guanine dinucleotide synthase</fullName>
        <shortName evidence="8">MGD synthase</shortName>
    </alternativeName>
</protein>
<evidence type="ECO:0000256" key="8">
    <source>
        <dbReference type="HAMAP-Rule" id="MF_00316"/>
    </source>
</evidence>
<comment type="similarity">
    <text evidence="8">Belongs to the MobA family.</text>
</comment>
<organism evidence="10 11">
    <name type="scientific">Compostibacillus humi</name>
    <dbReference type="NCBI Taxonomy" id="1245525"/>
    <lineage>
        <taxon>Bacteria</taxon>
        <taxon>Bacillati</taxon>
        <taxon>Bacillota</taxon>
        <taxon>Bacilli</taxon>
        <taxon>Bacillales</taxon>
        <taxon>Bacillaceae</taxon>
        <taxon>Compostibacillus</taxon>
    </lineage>
</organism>
<proteinExistence type="inferred from homology"/>
<comment type="cofactor">
    <cofactor evidence="8">
        <name>Mg(2+)</name>
        <dbReference type="ChEBI" id="CHEBI:18420"/>
    </cofactor>
</comment>
<feature type="binding site" evidence="8">
    <location>
        <position position="99"/>
    </location>
    <ligand>
        <name>GTP</name>
        <dbReference type="ChEBI" id="CHEBI:37565"/>
    </ligand>
</feature>
<dbReference type="PANTHER" id="PTHR19136">
    <property type="entry name" value="MOLYBDENUM COFACTOR GUANYLYLTRANSFERASE"/>
    <property type="match status" value="1"/>
</dbReference>
<comment type="subcellular location">
    <subcellularLocation>
        <location evidence="8">Cytoplasm</location>
    </subcellularLocation>
</comment>
<evidence type="ECO:0000256" key="4">
    <source>
        <dbReference type="ARBA" id="ARBA00022741"/>
    </source>
</evidence>
<evidence type="ECO:0000256" key="7">
    <source>
        <dbReference type="ARBA" id="ARBA00023150"/>
    </source>
</evidence>
<dbReference type="EMBL" id="BMEV01000022">
    <property type="protein sequence ID" value="GGH75193.1"/>
    <property type="molecule type" value="Genomic_DNA"/>
</dbReference>
<comment type="caution">
    <text evidence="8">Lacks conserved residue(s) required for the propagation of feature annotation.</text>
</comment>
<sequence length="197" mass="22479">MITAGGIVLAGGKSRRFGSPKAFATIDGQPFYMRSVKALMPFVKRMIIVTNEDLKPFFGKGEYDVVKDMEQYTGHGPLAGIYSAMERFSYPWYAVVPVDVPFIDENVFRVMLPYCQEPVQAVIPVVNGKKEPLIAIYHHSVKDSLSLQLSRGKRSVHQWLKEIPNVCEVAMENEKPFININRQWDFETYIAKRRGMD</sequence>
<comment type="caution">
    <text evidence="10">The sequence shown here is derived from an EMBL/GenBank/DDBJ whole genome shotgun (WGS) entry which is preliminary data.</text>
</comment>
<dbReference type="InterPro" id="IPR013482">
    <property type="entry name" value="Molybde_CF_guanTrfase"/>
</dbReference>
<dbReference type="GO" id="GO:0006777">
    <property type="term" value="P:Mo-molybdopterin cofactor biosynthetic process"/>
    <property type="evidence" value="ECO:0007669"/>
    <property type="project" value="UniProtKB-KW"/>
</dbReference>
<keyword evidence="1 8" id="KW-0963">Cytoplasm</keyword>
<keyword evidence="10" id="KW-0548">Nucleotidyltransferase</keyword>
<dbReference type="Gene3D" id="3.90.550.10">
    <property type="entry name" value="Spore Coat Polysaccharide Biosynthesis Protein SpsA, Chain A"/>
    <property type="match status" value="1"/>
</dbReference>
<dbReference type="GO" id="GO:0061603">
    <property type="term" value="F:molybdenum cofactor guanylyltransferase activity"/>
    <property type="evidence" value="ECO:0007669"/>
    <property type="project" value="UniProtKB-EC"/>
</dbReference>
<keyword evidence="11" id="KW-1185">Reference proteome</keyword>
<dbReference type="InterPro" id="IPR029044">
    <property type="entry name" value="Nucleotide-diphossugar_trans"/>
</dbReference>
<reference evidence="10" key="2">
    <citation type="submission" date="2020-09" db="EMBL/GenBank/DDBJ databases">
        <authorList>
            <person name="Sun Q."/>
            <person name="Zhou Y."/>
        </authorList>
    </citation>
    <scope>NUCLEOTIDE SEQUENCE</scope>
    <source>
        <strain evidence="10">CGMCC 1.12360</strain>
    </source>
</reference>
<feature type="binding site" evidence="8">
    <location>
        <position position="99"/>
    </location>
    <ligand>
        <name>Mg(2+)</name>
        <dbReference type="ChEBI" id="CHEBI:18420"/>
    </ligand>
</feature>
<accession>A0A8J2ZSK1</accession>
<evidence type="ECO:0000256" key="5">
    <source>
        <dbReference type="ARBA" id="ARBA00022842"/>
    </source>
</evidence>
<comment type="domain">
    <text evidence="8">The N-terminal domain determines nucleotide recognition and specific binding, while the C-terminal domain determines the specific binding to the target protein.</text>
</comment>
<dbReference type="Pfam" id="PF12804">
    <property type="entry name" value="NTP_transf_3"/>
    <property type="match status" value="1"/>
</dbReference>
<name>A0A8J2ZSK1_9BACI</name>
<evidence type="ECO:0000313" key="11">
    <source>
        <dbReference type="Proteomes" id="UP000602050"/>
    </source>
</evidence>
<dbReference type="Proteomes" id="UP000602050">
    <property type="component" value="Unassembled WGS sequence"/>
</dbReference>
<evidence type="ECO:0000256" key="3">
    <source>
        <dbReference type="ARBA" id="ARBA00022723"/>
    </source>
</evidence>
<keyword evidence="6 8" id="KW-0342">GTP-binding</keyword>
<gene>
    <name evidence="8 10" type="primary">mobA</name>
    <name evidence="10" type="ORF">GCM10010978_14800</name>
</gene>
<keyword evidence="7 8" id="KW-0501">Molybdenum cofactor biosynthesis</keyword>
<feature type="binding site" evidence="8">
    <location>
        <position position="68"/>
    </location>
    <ligand>
        <name>GTP</name>
        <dbReference type="ChEBI" id="CHEBI:37565"/>
    </ligand>
</feature>
<dbReference type="GO" id="GO:0005525">
    <property type="term" value="F:GTP binding"/>
    <property type="evidence" value="ECO:0007669"/>
    <property type="project" value="UniProtKB-UniRule"/>
</dbReference>
<dbReference type="GO" id="GO:0046872">
    <property type="term" value="F:metal ion binding"/>
    <property type="evidence" value="ECO:0007669"/>
    <property type="project" value="UniProtKB-KW"/>
</dbReference>
<dbReference type="RefSeq" id="WP_188391749.1">
    <property type="nucleotide sequence ID" value="NZ_BMEV01000022.1"/>
</dbReference>
<dbReference type="AlphaFoldDB" id="A0A8J2ZSK1"/>
<evidence type="ECO:0000256" key="2">
    <source>
        <dbReference type="ARBA" id="ARBA00022679"/>
    </source>
</evidence>
<evidence type="ECO:0000256" key="6">
    <source>
        <dbReference type="ARBA" id="ARBA00023134"/>
    </source>
</evidence>
<dbReference type="InterPro" id="IPR025877">
    <property type="entry name" value="MobA-like_NTP_Trfase"/>
</dbReference>